<reference evidence="2 4" key="1">
    <citation type="journal article" date="2014" name="BMC Genomics">
        <title>Genome sequence of Anopheles sinensis provides insight into genetics basis of mosquito competence for malaria parasites.</title>
        <authorList>
            <person name="Zhou D."/>
            <person name="Zhang D."/>
            <person name="Ding G."/>
            <person name="Shi L."/>
            <person name="Hou Q."/>
            <person name="Ye Y."/>
            <person name="Xu Y."/>
            <person name="Zhou H."/>
            <person name="Xiong C."/>
            <person name="Li S."/>
            <person name="Yu J."/>
            <person name="Hong S."/>
            <person name="Yu X."/>
            <person name="Zou P."/>
            <person name="Chen C."/>
            <person name="Chang X."/>
            <person name="Wang W."/>
            <person name="Lv Y."/>
            <person name="Sun Y."/>
            <person name="Ma L."/>
            <person name="Shen B."/>
            <person name="Zhu C."/>
        </authorList>
    </citation>
    <scope>NUCLEOTIDE SEQUENCE [LARGE SCALE GENOMIC DNA]</scope>
</reference>
<reference evidence="3" key="2">
    <citation type="submission" date="2020-05" db="UniProtKB">
        <authorList>
            <consortium name="EnsemblMetazoa"/>
        </authorList>
    </citation>
    <scope>IDENTIFICATION</scope>
</reference>
<evidence type="ECO:0000256" key="1">
    <source>
        <dbReference type="SAM" id="MobiDB-lite"/>
    </source>
</evidence>
<sequence>MAGKIRSAILHASAEPGSDQDGEESFFKSRPTEATQSPLAAGIYDVPGAHYSAPFLGSLPKKATSPKRSFQRPAPGGRPGRFQNKGSRSSFEIRVRTREVVKV</sequence>
<feature type="region of interest" description="Disordered" evidence="1">
    <location>
        <begin position="1"/>
        <end position="35"/>
    </location>
</feature>
<feature type="region of interest" description="Disordered" evidence="1">
    <location>
        <begin position="57"/>
        <end position="93"/>
    </location>
</feature>
<dbReference type="EnsemblMetazoa" id="ASIC002310-RA">
    <property type="protein sequence ID" value="ASIC002310-PA"/>
    <property type="gene ID" value="ASIC002310"/>
</dbReference>
<name>A0A084VC29_ANOSI</name>
<protein>
    <submittedName>
        <fullName evidence="2 3">Asparagine synthase</fullName>
    </submittedName>
</protein>
<dbReference type="EMBL" id="ATLV01010055">
    <property type="status" value="NOT_ANNOTATED_CDS"/>
    <property type="molecule type" value="Genomic_DNA"/>
</dbReference>
<dbReference type="EMBL" id="KE524563">
    <property type="protein sequence ID" value="KFB35523.1"/>
    <property type="molecule type" value="Genomic_DNA"/>
</dbReference>
<evidence type="ECO:0000313" key="2">
    <source>
        <dbReference type="EMBL" id="KFB35523.1"/>
    </source>
</evidence>
<proteinExistence type="predicted"/>
<gene>
    <name evidence="2" type="ORF">ZHAS_00002310</name>
</gene>
<dbReference type="Proteomes" id="UP000030765">
    <property type="component" value="Unassembled WGS sequence"/>
</dbReference>
<evidence type="ECO:0000313" key="3">
    <source>
        <dbReference type="EnsemblMetazoa" id="ASIC002310-PA"/>
    </source>
</evidence>
<accession>A0A084VC29</accession>
<keyword evidence="4" id="KW-1185">Reference proteome</keyword>
<dbReference type="VEuPathDB" id="VectorBase:ASIC002310"/>
<dbReference type="AlphaFoldDB" id="A0A084VC29"/>
<evidence type="ECO:0000313" key="4">
    <source>
        <dbReference type="Proteomes" id="UP000030765"/>
    </source>
</evidence>
<organism evidence="2">
    <name type="scientific">Anopheles sinensis</name>
    <name type="common">Mosquito</name>
    <dbReference type="NCBI Taxonomy" id="74873"/>
    <lineage>
        <taxon>Eukaryota</taxon>
        <taxon>Metazoa</taxon>
        <taxon>Ecdysozoa</taxon>
        <taxon>Arthropoda</taxon>
        <taxon>Hexapoda</taxon>
        <taxon>Insecta</taxon>
        <taxon>Pterygota</taxon>
        <taxon>Neoptera</taxon>
        <taxon>Endopterygota</taxon>
        <taxon>Diptera</taxon>
        <taxon>Nematocera</taxon>
        <taxon>Culicoidea</taxon>
        <taxon>Culicidae</taxon>
        <taxon>Anophelinae</taxon>
        <taxon>Anopheles</taxon>
    </lineage>
</organism>